<name>A0A4R5YMR8_KOCRO</name>
<dbReference type="EMBL" id="SMZT01000001">
    <property type="protein sequence ID" value="TDL46865.1"/>
    <property type="molecule type" value="Genomic_DNA"/>
</dbReference>
<evidence type="ECO:0000313" key="4">
    <source>
        <dbReference type="Proteomes" id="UP000295163"/>
    </source>
</evidence>
<dbReference type="InterPro" id="IPR036178">
    <property type="entry name" value="Formintransfe-cycloase-like_sf"/>
</dbReference>
<organism evidence="3 4">
    <name type="scientific">Kocuria rosea</name>
    <name type="common">Deinococcus erythromyxa</name>
    <name type="synonym">Micrococcus rubens</name>
    <dbReference type="NCBI Taxonomy" id="1275"/>
    <lineage>
        <taxon>Bacteria</taxon>
        <taxon>Bacillati</taxon>
        <taxon>Actinomycetota</taxon>
        <taxon>Actinomycetes</taxon>
        <taxon>Micrococcales</taxon>
        <taxon>Micrococcaceae</taxon>
        <taxon>Kocuria</taxon>
    </lineage>
</organism>
<gene>
    <name evidence="3" type="ORF">E2R59_02375</name>
</gene>
<dbReference type="Proteomes" id="UP000295163">
    <property type="component" value="Unassembled WGS sequence"/>
</dbReference>
<evidence type="ECO:0000256" key="1">
    <source>
        <dbReference type="SAM" id="MobiDB-lite"/>
    </source>
</evidence>
<protein>
    <submittedName>
        <fullName evidence="3">Formimidoyltetrahydrofolate cyclodeaminase</fullName>
    </submittedName>
</protein>
<sequence>MDGPCIRPAGAVRLTTRTGGGLGSCGRHRLRPPRGGRQVPPPEGAAVISSENVRAYVERMASDEPAPGGGAAGALQAALGAALIAMSARYSTAAEHADRARRAADRAEELIPRALGLADADAEAFGALSAAYTLPKDTDEEKAERSRAVQEATAGAARPPRELIGVGTEVVGLARELTGWCNPNVLSDVAAASEAARAAVATAVVTLEINVRALKDAATREELRAGLAEGERAVEDAAELTRLIRERVQG</sequence>
<dbReference type="Gene3D" id="1.20.120.680">
    <property type="entry name" value="Formiminotetrahydrofolate cyclodeaminase monomer, up-and-down helical bundle"/>
    <property type="match status" value="1"/>
</dbReference>
<comment type="caution">
    <text evidence="3">The sequence shown here is derived from an EMBL/GenBank/DDBJ whole genome shotgun (WGS) entry which is preliminary data.</text>
</comment>
<proteinExistence type="predicted"/>
<accession>A0A4R5YMR8</accession>
<reference evidence="3 4" key="1">
    <citation type="submission" date="2019-03" db="EMBL/GenBank/DDBJ databases">
        <title>Genome Sequencing and Assembly of Various Microbes Isolated from Partially Reclaimed Soil and Acid Mine Drainage (AMD) Site.</title>
        <authorList>
            <person name="Steinbock B."/>
            <person name="Bechtold R."/>
            <person name="Sevigny J.L."/>
            <person name="Thomas D."/>
            <person name="Cuthill L.R."/>
            <person name="Aveiro Johannsen E.J."/>
            <person name="Thomas K."/>
            <person name="Ghosh A."/>
        </authorList>
    </citation>
    <scope>NUCLEOTIDE SEQUENCE [LARGE SCALE GENOMIC DNA]</scope>
    <source>
        <strain evidence="3 4">S-A3</strain>
    </source>
</reference>
<dbReference type="SUPFAM" id="SSF101262">
    <property type="entry name" value="Methenyltetrahydrofolate cyclohydrolase-like"/>
    <property type="match status" value="1"/>
</dbReference>
<feature type="region of interest" description="Disordered" evidence="1">
    <location>
        <begin position="16"/>
        <end position="44"/>
    </location>
</feature>
<dbReference type="GO" id="GO:0003824">
    <property type="term" value="F:catalytic activity"/>
    <property type="evidence" value="ECO:0007669"/>
    <property type="project" value="InterPro"/>
</dbReference>
<feature type="domain" description="Cyclodeaminase/cyclohydrolase" evidence="2">
    <location>
        <begin position="53"/>
        <end position="226"/>
    </location>
</feature>
<evidence type="ECO:0000259" key="2">
    <source>
        <dbReference type="Pfam" id="PF04961"/>
    </source>
</evidence>
<dbReference type="Pfam" id="PF04961">
    <property type="entry name" value="FTCD_C"/>
    <property type="match status" value="1"/>
</dbReference>
<evidence type="ECO:0000313" key="3">
    <source>
        <dbReference type="EMBL" id="TDL46865.1"/>
    </source>
</evidence>
<dbReference type="AlphaFoldDB" id="A0A4R5YMR8"/>
<dbReference type="InterPro" id="IPR007044">
    <property type="entry name" value="Cyclodeamin/CycHdrlase"/>
</dbReference>